<proteinExistence type="predicted"/>
<dbReference type="Proteomes" id="UP001160148">
    <property type="component" value="Unassembled WGS sequence"/>
</dbReference>
<accession>A0AAV0WZT5</accession>
<evidence type="ECO:0000313" key="2">
    <source>
        <dbReference type="Proteomes" id="UP001160148"/>
    </source>
</evidence>
<organism evidence="1 2">
    <name type="scientific">Macrosiphum euphorbiae</name>
    <name type="common">potato aphid</name>
    <dbReference type="NCBI Taxonomy" id="13131"/>
    <lineage>
        <taxon>Eukaryota</taxon>
        <taxon>Metazoa</taxon>
        <taxon>Ecdysozoa</taxon>
        <taxon>Arthropoda</taxon>
        <taxon>Hexapoda</taxon>
        <taxon>Insecta</taxon>
        <taxon>Pterygota</taxon>
        <taxon>Neoptera</taxon>
        <taxon>Paraneoptera</taxon>
        <taxon>Hemiptera</taxon>
        <taxon>Sternorrhyncha</taxon>
        <taxon>Aphidomorpha</taxon>
        <taxon>Aphidoidea</taxon>
        <taxon>Aphididae</taxon>
        <taxon>Macrosiphini</taxon>
        <taxon>Macrosiphum</taxon>
    </lineage>
</organism>
<sequence length="91" mass="10512">MTNVASSWALNVQKSKVKKKNNNWLPQLYQKSSFIKVLCFALLSANIPLNKSSNKSFRTFLEVYTRNNVPTETNLRLGYIDDIIFDEIPNE</sequence>
<dbReference type="AlphaFoldDB" id="A0AAV0WZT5"/>
<reference evidence="1 2" key="1">
    <citation type="submission" date="2023-01" db="EMBL/GenBank/DDBJ databases">
        <authorList>
            <person name="Whitehead M."/>
        </authorList>
    </citation>
    <scope>NUCLEOTIDE SEQUENCE [LARGE SCALE GENOMIC DNA]</scope>
</reference>
<comment type="caution">
    <text evidence="1">The sequence shown here is derived from an EMBL/GenBank/DDBJ whole genome shotgun (WGS) entry which is preliminary data.</text>
</comment>
<gene>
    <name evidence="1" type="ORF">MEUPH1_LOCUS16792</name>
</gene>
<protein>
    <submittedName>
        <fullName evidence="1">Uncharacterized protein</fullName>
    </submittedName>
</protein>
<name>A0AAV0WZT5_9HEMI</name>
<dbReference type="EMBL" id="CARXXK010000003">
    <property type="protein sequence ID" value="CAI6361634.1"/>
    <property type="molecule type" value="Genomic_DNA"/>
</dbReference>
<evidence type="ECO:0000313" key="1">
    <source>
        <dbReference type="EMBL" id="CAI6361634.1"/>
    </source>
</evidence>
<keyword evidence="2" id="KW-1185">Reference proteome</keyword>